<reference evidence="1 2" key="1">
    <citation type="submission" date="2023-07" db="EMBL/GenBank/DDBJ databases">
        <title>Sorghum-associated microbial communities from plants grown in Nebraska, USA.</title>
        <authorList>
            <person name="Schachtman D."/>
        </authorList>
    </citation>
    <scope>NUCLEOTIDE SEQUENCE [LARGE SCALE GENOMIC DNA]</scope>
    <source>
        <strain evidence="1 2">BE190</strain>
    </source>
</reference>
<dbReference type="EMBL" id="JAVDVX010000004">
    <property type="protein sequence ID" value="MDR7090337.1"/>
    <property type="molecule type" value="Genomic_DNA"/>
</dbReference>
<dbReference type="RefSeq" id="WP_310072592.1">
    <property type="nucleotide sequence ID" value="NZ_JAVDVX010000004.1"/>
</dbReference>
<evidence type="ECO:0000313" key="1">
    <source>
        <dbReference type="EMBL" id="MDR7090337.1"/>
    </source>
</evidence>
<organism evidence="1 2">
    <name type="scientific">Cellvibrio fibrivorans</name>
    <dbReference type="NCBI Taxonomy" id="126350"/>
    <lineage>
        <taxon>Bacteria</taxon>
        <taxon>Pseudomonadati</taxon>
        <taxon>Pseudomonadota</taxon>
        <taxon>Gammaproteobacteria</taxon>
        <taxon>Cellvibrionales</taxon>
        <taxon>Cellvibrionaceae</taxon>
        <taxon>Cellvibrio</taxon>
    </lineage>
</organism>
<gene>
    <name evidence="1" type="ORF">J2X05_002361</name>
</gene>
<protein>
    <submittedName>
        <fullName evidence="1">Uncharacterized protein</fullName>
    </submittedName>
</protein>
<sequence length="233" mass="26596">MEPISVIATGYATDKLIQLAERMVHTHVIERWTRKRAIEFYRYFCISLFAEEPDEGKCQDLLNQLLEDDTKSEILFEAYRLVCLAKSKTIGPRIIAVVVAAIIQRNGMANGDEEILLAAAETLSDDELLSFSVAVKEFGEPNEKEEFEEILEARQYYSSDQKIKISQGALVEKYGNWAEKMKALGLISETVMENIFEHALFGSGREIVRSAHFHKPSKRLMELIDRLSFDINN</sequence>
<proteinExistence type="predicted"/>
<dbReference type="Proteomes" id="UP001253595">
    <property type="component" value="Unassembled WGS sequence"/>
</dbReference>
<keyword evidence="2" id="KW-1185">Reference proteome</keyword>
<accession>A0ABU1UZ15</accession>
<name>A0ABU1UZ15_9GAMM</name>
<evidence type="ECO:0000313" key="2">
    <source>
        <dbReference type="Proteomes" id="UP001253595"/>
    </source>
</evidence>
<comment type="caution">
    <text evidence="1">The sequence shown here is derived from an EMBL/GenBank/DDBJ whole genome shotgun (WGS) entry which is preliminary data.</text>
</comment>